<keyword evidence="5" id="KW-0418">Kinase</keyword>
<organism evidence="9 10">
    <name type="scientific">Pelagibacter ubique (strain HTCC1062)</name>
    <dbReference type="NCBI Taxonomy" id="335992"/>
    <lineage>
        <taxon>Bacteria</taxon>
        <taxon>Pseudomonadati</taxon>
        <taxon>Pseudomonadota</taxon>
        <taxon>Alphaproteobacteria</taxon>
        <taxon>Candidatus Pelagibacterales</taxon>
        <taxon>Candidatus Pelagibacteraceae</taxon>
        <taxon>Candidatus Pelagibacter</taxon>
    </lineage>
</organism>
<protein>
    <recommendedName>
        <fullName evidence="2">histidine kinase</fullName>
        <ecNumber evidence="2">2.7.13.3</ecNumber>
    </recommendedName>
</protein>
<keyword evidence="7" id="KW-0472">Membrane</keyword>
<evidence type="ECO:0000313" key="10">
    <source>
        <dbReference type="Proteomes" id="UP000002528"/>
    </source>
</evidence>
<name>Q4FLF2_PELUB</name>
<dbReference type="AlphaFoldDB" id="Q4FLF2"/>
<evidence type="ECO:0000256" key="2">
    <source>
        <dbReference type="ARBA" id="ARBA00012438"/>
    </source>
</evidence>
<comment type="catalytic activity">
    <reaction evidence="1">
        <text>ATP + protein L-histidine = ADP + protein N-phospho-L-histidine.</text>
        <dbReference type="EC" id="2.7.13.3"/>
    </reaction>
</comment>
<dbReference type="Proteomes" id="UP000002528">
    <property type="component" value="Chromosome"/>
</dbReference>
<dbReference type="CDD" id="cd00082">
    <property type="entry name" value="HisKA"/>
    <property type="match status" value="1"/>
</dbReference>
<evidence type="ECO:0000256" key="6">
    <source>
        <dbReference type="ARBA" id="ARBA00023012"/>
    </source>
</evidence>
<evidence type="ECO:0000256" key="7">
    <source>
        <dbReference type="ARBA" id="ARBA00023136"/>
    </source>
</evidence>
<dbReference type="InterPro" id="IPR003661">
    <property type="entry name" value="HisK_dim/P_dom"/>
</dbReference>
<dbReference type="InterPro" id="IPR036890">
    <property type="entry name" value="HATPase_C_sf"/>
</dbReference>
<dbReference type="InterPro" id="IPR003594">
    <property type="entry name" value="HATPase_dom"/>
</dbReference>
<dbReference type="SMART" id="SM00387">
    <property type="entry name" value="HATPase_c"/>
    <property type="match status" value="1"/>
</dbReference>
<dbReference type="InterPro" id="IPR004358">
    <property type="entry name" value="Sig_transdc_His_kin-like_C"/>
</dbReference>
<dbReference type="GO" id="GO:0005886">
    <property type="term" value="C:plasma membrane"/>
    <property type="evidence" value="ECO:0007669"/>
    <property type="project" value="TreeGrafter"/>
</dbReference>
<dbReference type="EMBL" id="CP000084">
    <property type="protein sequence ID" value="AAZ21986.1"/>
    <property type="molecule type" value="Genomic_DNA"/>
</dbReference>
<dbReference type="STRING" id="335992.SAR11_1180"/>
<dbReference type="Gene3D" id="3.30.450.20">
    <property type="entry name" value="PAS domain"/>
    <property type="match status" value="1"/>
</dbReference>
<feature type="domain" description="Histidine kinase" evidence="8">
    <location>
        <begin position="129"/>
        <end position="347"/>
    </location>
</feature>
<dbReference type="PANTHER" id="PTHR45453:SF1">
    <property type="entry name" value="PHOSPHATE REGULON SENSOR PROTEIN PHOR"/>
    <property type="match status" value="1"/>
</dbReference>
<keyword evidence="3" id="KW-0597">Phosphoprotein</keyword>
<dbReference type="PROSITE" id="PS50109">
    <property type="entry name" value="HIS_KIN"/>
    <property type="match status" value="1"/>
</dbReference>
<dbReference type="Gene3D" id="1.10.287.130">
    <property type="match status" value="1"/>
</dbReference>
<evidence type="ECO:0000256" key="3">
    <source>
        <dbReference type="ARBA" id="ARBA00022553"/>
    </source>
</evidence>
<dbReference type="FunFam" id="3.30.565.10:FF:000006">
    <property type="entry name" value="Sensor histidine kinase WalK"/>
    <property type="match status" value="1"/>
</dbReference>
<keyword evidence="4" id="KW-0808">Transferase</keyword>
<dbReference type="GO" id="GO:0016036">
    <property type="term" value="P:cellular response to phosphate starvation"/>
    <property type="evidence" value="ECO:0007669"/>
    <property type="project" value="TreeGrafter"/>
</dbReference>
<dbReference type="KEGG" id="pub:SAR11_1180"/>
<gene>
    <name evidence="9" type="primary">phoR</name>
    <name evidence="9" type="ordered locus">SAR11_1180</name>
</gene>
<evidence type="ECO:0000256" key="1">
    <source>
        <dbReference type="ARBA" id="ARBA00000085"/>
    </source>
</evidence>
<dbReference type="GO" id="GO:0000155">
    <property type="term" value="F:phosphorelay sensor kinase activity"/>
    <property type="evidence" value="ECO:0007669"/>
    <property type="project" value="InterPro"/>
</dbReference>
<dbReference type="FunFam" id="1.10.287.130:FF:000001">
    <property type="entry name" value="Two-component sensor histidine kinase"/>
    <property type="match status" value="1"/>
</dbReference>
<reference evidence="9 10" key="1">
    <citation type="journal article" date="2005" name="Science">
        <title>Genome streamlining in a cosmopolitan oceanic bacterium.</title>
        <authorList>
            <person name="Giovannoni S.J."/>
            <person name="Tripp H.J."/>
            <person name="Givan S."/>
            <person name="Podar M."/>
            <person name="Vergin K.L."/>
            <person name="Baptista D."/>
            <person name="Bibbs L."/>
            <person name="Eads J."/>
            <person name="Richardson T.H."/>
            <person name="Noordewier M."/>
            <person name="Rappe M.S."/>
            <person name="Short J.M."/>
            <person name="Carrington J.C."/>
            <person name="Mathur E.J."/>
        </authorList>
    </citation>
    <scope>NUCLEOTIDE SEQUENCE [LARGE SCALE GENOMIC DNA]</scope>
    <source>
        <strain evidence="9 10">HTCC1062</strain>
    </source>
</reference>
<accession>Q4FLF2</accession>
<keyword evidence="10" id="KW-1185">Reference proteome</keyword>
<dbReference type="SUPFAM" id="SSF47384">
    <property type="entry name" value="Homodimeric domain of signal transducing histidine kinase"/>
    <property type="match status" value="1"/>
</dbReference>
<keyword evidence="6" id="KW-0902">Two-component regulatory system</keyword>
<dbReference type="HOGENOM" id="CLU_000445_89_2_5"/>
<dbReference type="EC" id="2.7.13.3" evidence="2"/>
<evidence type="ECO:0000259" key="8">
    <source>
        <dbReference type="PROSITE" id="PS50109"/>
    </source>
</evidence>
<dbReference type="GO" id="GO:0004721">
    <property type="term" value="F:phosphoprotein phosphatase activity"/>
    <property type="evidence" value="ECO:0007669"/>
    <property type="project" value="TreeGrafter"/>
</dbReference>
<dbReference type="GeneID" id="66295676"/>
<dbReference type="SMART" id="SM00388">
    <property type="entry name" value="HisKA"/>
    <property type="match status" value="1"/>
</dbReference>
<dbReference type="Gene3D" id="3.30.565.10">
    <property type="entry name" value="Histidine kinase-like ATPase, C-terminal domain"/>
    <property type="match status" value="1"/>
</dbReference>
<proteinExistence type="predicted"/>
<dbReference type="PANTHER" id="PTHR45453">
    <property type="entry name" value="PHOSPHATE REGULON SENSOR PROTEIN PHOR"/>
    <property type="match status" value="1"/>
</dbReference>
<dbReference type="RefSeq" id="WP_011282197.1">
    <property type="nucleotide sequence ID" value="NC_007205.1"/>
</dbReference>
<dbReference type="Pfam" id="PF02518">
    <property type="entry name" value="HATPase_c"/>
    <property type="match status" value="1"/>
</dbReference>
<sequence length="347" mass="39682">MSSDIKIKDQKMIFLDEMMDQVIILDKFKNVFFANKSAVARFGNDIIGKNISLILRDANLLESIDLAIQDKSSQVLDVEIKLPIFQFYNVNIIPDSLNESEDEHSVIIFLKDLTEIYKTQQFKSDFVANVSHELRTPLQSIKLGLETINDGHASNDFEMQKKFLPIMMQQTERMENLINDLLSLSKIELQEHIRPTTELDLKEIITHVIKLNSELVKKKKIKIENNITDDTYKISGDRNRLIEIFTNLIDNACKYSDSDTVIKISLVKKMDTILFSIKDQGVGIPKKYLSRITERFFRVDPARSKDAGGTGLGLAIVKHIVNQHRATMDIISTEGKGTEFTIEFPKV</sequence>
<evidence type="ECO:0000256" key="4">
    <source>
        <dbReference type="ARBA" id="ARBA00022679"/>
    </source>
</evidence>
<dbReference type="eggNOG" id="COG5002">
    <property type="taxonomic scope" value="Bacteria"/>
</dbReference>
<dbReference type="InterPro" id="IPR050351">
    <property type="entry name" value="BphY/WalK/GraS-like"/>
</dbReference>
<evidence type="ECO:0000256" key="5">
    <source>
        <dbReference type="ARBA" id="ARBA00022777"/>
    </source>
</evidence>
<dbReference type="InterPro" id="IPR005467">
    <property type="entry name" value="His_kinase_dom"/>
</dbReference>
<dbReference type="PRINTS" id="PR00344">
    <property type="entry name" value="BCTRLSENSOR"/>
</dbReference>
<dbReference type="OrthoDB" id="9813151at2"/>
<dbReference type="InterPro" id="IPR036097">
    <property type="entry name" value="HisK_dim/P_sf"/>
</dbReference>
<dbReference type="CDD" id="cd00075">
    <property type="entry name" value="HATPase"/>
    <property type="match status" value="1"/>
</dbReference>
<dbReference type="SUPFAM" id="SSF55874">
    <property type="entry name" value="ATPase domain of HSP90 chaperone/DNA topoisomerase II/histidine kinase"/>
    <property type="match status" value="1"/>
</dbReference>
<evidence type="ECO:0000313" key="9">
    <source>
        <dbReference type="EMBL" id="AAZ21986.1"/>
    </source>
</evidence>
<dbReference type="Pfam" id="PF00512">
    <property type="entry name" value="HisKA"/>
    <property type="match status" value="1"/>
</dbReference>